<dbReference type="AlphaFoldDB" id="A0A2T2NA64"/>
<dbReference type="PANTHER" id="PTHR16469">
    <property type="entry name" value="UBIQUITIN-ASSOCIATED AND SH3 DOMAIN-CONTAINING BA-RELATED"/>
    <property type="match status" value="1"/>
</dbReference>
<dbReference type="STRING" id="1448308.A0A2T2NA64"/>
<protein>
    <submittedName>
        <fullName evidence="1">Phosphoglycerate mutase family protein</fullName>
    </submittedName>
</protein>
<dbReference type="PANTHER" id="PTHR16469:SF51">
    <property type="entry name" value="TRANSCRIPTION FACTOR TAU 55 KDA SUBUNIT"/>
    <property type="match status" value="1"/>
</dbReference>
<name>A0A2T2NA64_CORCC</name>
<sequence>MIETIYLIRHAFRANWVVDPTTGEYTASIKSPTGIPTDPPLAAHGVKQANELAEALWKLDPPVDVVYSSPFYRCLQTLKPATDRWFAEGKAGGKIRIERAIGEFYGLADFSHPTPPSLEILSPLFPNLDQDYTSLLVPHPKGELITELHERVKSSLHAIISALDREPGQPKTVLICSHAATMIAAGRALTGNAPHDLNQDDFQCFTASLSRFERKKGAKEGDVLGQFDCTVNSDTSYLSGGAERGWKFNGEESFISFPEPAVEDRGSPKL</sequence>
<keyword evidence="2" id="KW-1185">Reference proteome</keyword>
<dbReference type="Pfam" id="PF00300">
    <property type="entry name" value="His_Phos_1"/>
    <property type="match status" value="1"/>
</dbReference>
<dbReference type="Gene3D" id="3.40.50.1240">
    <property type="entry name" value="Phosphoglycerate mutase-like"/>
    <property type="match status" value="1"/>
</dbReference>
<accession>A0A2T2NA64</accession>
<dbReference type="OrthoDB" id="414418at2759"/>
<evidence type="ECO:0000313" key="2">
    <source>
        <dbReference type="Proteomes" id="UP000240883"/>
    </source>
</evidence>
<dbReference type="Proteomes" id="UP000240883">
    <property type="component" value="Unassembled WGS sequence"/>
</dbReference>
<proteinExistence type="predicted"/>
<dbReference type="InterPro" id="IPR013078">
    <property type="entry name" value="His_Pase_superF_clade-1"/>
</dbReference>
<dbReference type="InterPro" id="IPR051710">
    <property type="entry name" value="Phosphatase_SH3-domain"/>
</dbReference>
<dbReference type="CDD" id="cd07067">
    <property type="entry name" value="HP_PGM_like"/>
    <property type="match status" value="1"/>
</dbReference>
<reference evidence="1 2" key="1">
    <citation type="journal article" date="2018" name="Front. Microbiol.">
        <title>Genome-Wide Analysis of Corynespora cassiicola Leaf Fall Disease Putative Effectors.</title>
        <authorList>
            <person name="Lopez D."/>
            <person name="Ribeiro S."/>
            <person name="Label P."/>
            <person name="Fumanal B."/>
            <person name="Venisse J.S."/>
            <person name="Kohler A."/>
            <person name="de Oliveira R.R."/>
            <person name="Labutti K."/>
            <person name="Lipzen A."/>
            <person name="Lail K."/>
            <person name="Bauer D."/>
            <person name="Ohm R.A."/>
            <person name="Barry K.W."/>
            <person name="Spatafora J."/>
            <person name="Grigoriev I.V."/>
            <person name="Martin F.M."/>
            <person name="Pujade-Renaud V."/>
        </authorList>
    </citation>
    <scope>NUCLEOTIDE SEQUENCE [LARGE SCALE GENOMIC DNA]</scope>
    <source>
        <strain evidence="1 2">Philippines</strain>
    </source>
</reference>
<gene>
    <name evidence="1" type="ORF">BS50DRAFT_142346</name>
</gene>
<evidence type="ECO:0000313" key="1">
    <source>
        <dbReference type="EMBL" id="PSN62314.1"/>
    </source>
</evidence>
<dbReference type="InterPro" id="IPR029033">
    <property type="entry name" value="His_PPase_superfam"/>
</dbReference>
<dbReference type="EMBL" id="KZ678142">
    <property type="protein sequence ID" value="PSN62314.1"/>
    <property type="molecule type" value="Genomic_DNA"/>
</dbReference>
<dbReference type="SMART" id="SM00855">
    <property type="entry name" value="PGAM"/>
    <property type="match status" value="1"/>
</dbReference>
<dbReference type="SUPFAM" id="SSF53254">
    <property type="entry name" value="Phosphoglycerate mutase-like"/>
    <property type="match status" value="1"/>
</dbReference>
<organism evidence="1 2">
    <name type="scientific">Corynespora cassiicola Philippines</name>
    <dbReference type="NCBI Taxonomy" id="1448308"/>
    <lineage>
        <taxon>Eukaryota</taxon>
        <taxon>Fungi</taxon>
        <taxon>Dikarya</taxon>
        <taxon>Ascomycota</taxon>
        <taxon>Pezizomycotina</taxon>
        <taxon>Dothideomycetes</taxon>
        <taxon>Pleosporomycetidae</taxon>
        <taxon>Pleosporales</taxon>
        <taxon>Corynesporascaceae</taxon>
        <taxon>Corynespora</taxon>
    </lineage>
</organism>